<dbReference type="GO" id="GO:0030153">
    <property type="term" value="P:bacteriocin immunity"/>
    <property type="evidence" value="ECO:0007669"/>
    <property type="project" value="InterPro"/>
</dbReference>
<protein>
    <submittedName>
        <fullName evidence="3">PH domain-containing protein</fullName>
    </submittedName>
</protein>
<dbReference type="EMBL" id="JAERQG010000002">
    <property type="protein sequence ID" value="MBL0765312.1"/>
    <property type="molecule type" value="Genomic_DNA"/>
</dbReference>
<evidence type="ECO:0000313" key="3">
    <source>
        <dbReference type="EMBL" id="MBL0765312.1"/>
    </source>
</evidence>
<keyword evidence="1" id="KW-0472">Membrane</keyword>
<feature type="domain" description="Uncharacterized protein YyaB-like PH" evidence="2">
    <location>
        <begin position="42"/>
        <end position="116"/>
    </location>
</feature>
<reference evidence="3" key="1">
    <citation type="submission" date="2021-01" db="EMBL/GenBank/DDBJ databases">
        <title>Marivirga sp. nov., isolated from intertidal surface sediments.</title>
        <authorList>
            <person name="Zhang M."/>
        </authorList>
    </citation>
    <scope>NUCLEOTIDE SEQUENCE</scope>
    <source>
        <strain evidence="3">SM1354</strain>
    </source>
</reference>
<dbReference type="AlphaFoldDB" id="A0A937AMB8"/>
<proteinExistence type="predicted"/>
<sequence>MIALLIPLGIYLVNFDLSEWNFLMIGIWLLFLFFILHMFLGTSYTITKDKLYIKSGFIKYPTIAIASIKSIEETKSIYSSPAPSFDRIRINYEKYSEVIVSPRDKAQFIKDLQKINPTITYNK</sequence>
<comment type="caution">
    <text evidence="3">The sequence shown here is derived from an EMBL/GenBank/DDBJ whole genome shotgun (WGS) entry which is preliminary data.</text>
</comment>
<keyword evidence="4" id="KW-1185">Reference proteome</keyword>
<keyword evidence="1" id="KW-0812">Transmembrane</keyword>
<dbReference type="Proteomes" id="UP000642920">
    <property type="component" value="Unassembled WGS sequence"/>
</dbReference>
<evidence type="ECO:0000313" key="4">
    <source>
        <dbReference type="Proteomes" id="UP000642920"/>
    </source>
</evidence>
<dbReference type="Pfam" id="PF06713">
    <property type="entry name" value="bPH_4"/>
    <property type="match status" value="1"/>
</dbReference>
<evidence type="ECO:0000256" key="1">
    <source>
        <dbReference type="SAM" id="Phobius"/>
    </source>
</evidence>
<keyword evidence="1" id="KW-1133">Transmembrane helix</keyword>
<dbReference type="InterPro" id="IPR009589">
    <property type="entry name" value="PH_YyaB-like"/>
</dbReference>
<evidence type="ECO:0000259" key="2">
    <source>
        <dbReference type="Pfam" id="PF06713"/>
    </source>
</evidence>
<gene>
    <name evidence="3" type="ORF">JKP34_08635</name>
</gene>
<feature type="transmembrane region" description="Helical" evidence="1">
    <location>
        <begin position="20"/>
        <end position="40"/>
    </location>
</feature>
<accession>A0A937AMB8</accession>
<name>A0A937AMB8_9BACT</name>
<organism evidence="3 4">
    <name type="scientific">Marivirga atlantica</name>
    <dbReference type="NCBI Taxonomy" id="1548457"/>
    <lineage>
        <taxon>Bacteria</taxon>
        <taxon>Pseudomonadati</taxon>
        <taxon>Bacteroidota</taxon>
        <taxon>Cytophagia</taxon>
        <taxon>Cytophagales</taxon>
        <taxon>Marivirgaceae</taxon>
        <taxon>Marivirga</taxon>
    </lineage>
</organism>